<feature type="region of interest" description="Disordered" evidence="1">
    <location>
        <begin position="16"/>
        <end position="53"/>
    </location>
</feature>
<feature type="region of interest" description="Disordered" evidence="1">
    <location>
        <begin position="135"/>
        <end position="163"/>
    </location>
</feature>
<dbReference type="AlphaFoldDB" id="A0A4C1YLJ5"/>
<accession>A0A4C1YLJ5</accession>
<keyword evidence="3" id="KW-1185">Reference proteome</keyword>
<feature type="compositionally biased region" description="Low complexity" evidence="1">
    <location>
        <begin position="16"/>
        <end position="30"/>
    </location>
</feature>
<evidence type="ECO:0000313" key="2">
    <source>
        <dbReference type="EMBL" id="GBP77301.1"/>
    </source>
</evidence>
<name>A0A4C1YLJ5_EUMVA</name>
<evidence type="ECO:0000256" key="1">
    <source>
        <dbReference type="SAM" id="MobiDB-lite"/>
    </source>
</evidence>
<dbReference type="EMBL" id="BGZK01001325">
    <property type="protein sequence ID" value="GBP77301.1"/>
    <property type="molecule type" value="Genomic_DNA"/>
</dbReference>
<reference evidence="2 3" key="1">
    <citation type="journal article" date="2019" name="Commun. Biol.">
        <title>The bagworm genome reveals a unique fibroin gene that provides high tensile strength.</title>
        <authorList>
            <person name="Kono N."/>
            <person name="Nakamura H."/>
            <person name="Ohtoshi R."/>
            <person name="Tomita M."/>
            <person name="Numata K."/>
            <person name="Arakawa K."/>
        </authorList>
    </citation>
    <scope>NUCLEOTIDE SEQUENCE [LARGE SCALE GENOMIC DNA]</scope>
</reference>
<gene>
    <name evidence="2" type="ORF">EVAR_31733_1</name>
</gene>
<comment type="caution">
    <text evidence="2">The sequence shown here is derived from an EMBL/GenBank/DDBJ whole genome shotgun (WGS) entry which is preliminary data.</text>
</comment>
<dbReference type="Proteomes" id="UP000299102">
    <property type="component" value="Unassembled WGS sequence"/>
</dbReference>
<feature type="region of interest" description="Disordered" evidence="1">
    <location>
        <begin position="186"/>
        <end position="233"/>
    </location>
</feature>
<protein>
    <submittedName>
        <fullName evidence="2">Uncharacterized protein</fullName>
    </submittedName>
</protein>
<dbReference type="OrthoDB" id="7487383at2759"/>
<organism evidence="2 3">
    <name type="scientific">Eumeta variegata</name>
    <name type="common">Bagworm moth</name>
    <name type="synonym">Eumeta japonica</name>
    <dbReference type="NCBI Taxonomy" id="151549"/>
    <lineage>
        <taxon>Eukaryota</taxon>
        <taxon>Metazoa</taxon>
        <taxon>Ecdysozoa</taxon>
        <taxon>Arthropoda</taxon>
        <taxon>Hexapoda</taxon>
        <taxon>Insecta</taxon>
        <taxon>Pterygota</taxon>
        <taxon>Neoptera</taxon>
        <taxon>Endopterygota</taxon>
        <taxon>Lepidoptera</taxon>
        <taxon>Glossata</taxon>
        <taxon>Ditrysia</taxon>
        <taxon>Tineoidea</taxon>
        <taxon>Psychidae</taxon>
        <taxon>Oiketicinae</taxon>
        <taxon>Eumeta</taxon>
    </lineage>
</organism>
<sequence length="381" mass="41468">MEIEVAQVSSSVTSATLSQSAQGQATTSAQVETGGASSRTGVKPAAPPRAKVSPPIFLRKGANFVKISAECTRPHINYSKAVRVADDGIKIICPNVETFRSLNKYLVDNKSALDGARDSPKDRRRQKNLQLASNCMRPLGYPSRGPIQKRQPRSRPTFKRPSCAPVYPLRDLENFPALASNRKTSPVVNFRPAPAPSSNPWGRNQPPRAVLEPPREPARRAPPVPLPATATVDPTSFGDDIQTVIAVLRAVSSSEISEFAGQLQACRNVEEKLLVLVRTYARTGGTALYYSRLLHCCTITIPPLMNMKATGCRLAMTGHRTIVVVSVYLSSPKPLHRSDLRTLLALGMPSSCSAILIAKIQDGAVPQWIIMEKNWIDSKTD</sequence>
<proteinExistence type="predicted"/>
<evidence type="ECO:0000313" key="3">
    <source>
        <dbReference type="Proteomes" id="UP000299102"/>
    </source>
</evidence>